<dbReference type="STRING" id="217511.GCA_001463845_00213"/>
<gene>
    <name evidence="1" type="ORF">FP2506_07201</name>
</gene>
<evidence type="ECO:0000313" key="2">
    <source>
        <dbReference type="Proteomes" id="UP000004310"/>
    </source>
</evidence>
<dbReference type="HOGENOM" id="CLU_082659_0_0_5"/>
<accession>Q0G6V6</accession>
<sequence length="245" mass="26854">MPAKSAAWLQDEGDGQAIVTGLFSQADQAFTERYDVTEDADFQKGTGSLLIDYGLVDWLTITGSAEFGSETSDDLPFKRPGLSHASLGARTKLYRSNTYAMSAEIGILTEDVFGEADALVDTYGWDSPLLEARWSGGANFELLGKQAFSEVSVGYRYRLGDGPDEMVIDTTLGLRVFEKTMLLGQTFSTFAVRPEEESYGHQKAQGSVVYDLSERWSVQAGGFATVVGHNALKERGAFSAIWYRF</sequence>
<keyword evidence="2" id="KW-1185">Reference proteome</keyword>
<evidence type="ECO:0000313" key="1">
    <source>
        <dbReference type="EMBL" id="EAU42608.1"/>
    </source>
</evidence>
<dbReference type="eggNOG" id="ENOG50326FP">
    <property type="taxonomic scope" value="Bacteria"/>
</dbReference>
<dbReference type="EMBL" id="AATP01000001">
    <property type="protein sequence ID" value="EAU42608.1"/>
    <property type="molecule type" value="Genomic_DNA"/>
</dbReference>
<name>Q0G6V6_9HYPH</name>
<organism evidence="1 2">
    <name type="scientific">Fulvimarina pelagi HTCC2506</name>
    <dbReference type="NCBI Taxonomy" id="314231"/>
    <lineage>
        <taxon>Bacteria</taxon>
        <taxon>Pseudomonadati</taxon>
        <taxon>Pseudomonadota</taxon>
        <taxon>Alphaproteobacteria</taxon>
        <taxon>Hyphomicrobiales</taxon>
        <taxon>Aurantimonadaceae</taxon>
        <taxon>Fulvimarina</taxon>
    </lineage>
</organism>
<comment type="caution">
    <text evidence="1">The sequence shown here is derived from an EMBL/GenBank/DDBJ whole genome shotgun (WGS) entry which is preliminary data.</text>
</comment>
<dbReference type="Proteomes" id="UP000004310">
    <property type="component" value="Unassembled WGS sequence"/>
</dbReference>
<reference evidence="1 2" key="1">
    <citation type="journal article" date="2010" name="J. Bacteriol.">
        <title>Genome sequence of Fulvimarina pelagi HTCC2506T, a Mn(II)-oxidizing alphaproteobacterium possessing an aerobic anoxygenic photosynthetic gene cluster and Xanthorhodopsin.</title>
        <authorList>
            <person name="Kang I."/>
            <person name="Oh H.M."/>
            <person name="Lim S.I."/>
            <person name="Ferriera S."/>
            <person name="Giovannoni S.J."/>
            <person name="Cho J.C."/>
        </authorList>
    </citation>
    <scope>NUCLEOTIDE SEQUENCE [LARGE SCALE GENOMIC DNA]</scope>
    <source>
        <strain evidence="1 2">HTCC2506</strain>
    </source>
</reference>
<evidence type="ECO:0008006" key="3">
    <source>
        <dbReference type="Google" id="ProtNLM"/>
    </source>
</evidence>
<protein>
    <recommendedName>
        <fullName evidence="3">Autotransporter domain-containing protein</fullName>
    </recommendedName>
</protein>
<proteinExistence type="predicted"/>
<dbReference type="AlphaFoldDB" id="Q0G6V6"/>